<name>A0A511DGZ1_9PSEU</name>
<comment type="caution">
    <text evidence="1">The sequence shown here is derived from an EMBL/GenBank/DDBJ whole genome shotgun (WGS) entry which is preliminary data.</text>
</comment>
<dbReference type="Proteomes" id="UP000321685">
    <property type="component" value="Unassembled WGS sequence"/>
</dbReference>
<accession>A0A511DGZ1</accession>
<protein>
    <submittedName>
        <fullName evidence="1">Uncharacterized protein</fullName>
    </submittedName>
</protein>
<sequence length="59" mass="6586">MTAAVRAQMKVAEAAEELFHDDQLVDLKTPHPERGLSFDDAMAEIEKRYSVAIDLLGKL</sequence>
<proteinExistence type="predicted"/>
<evidence type="ECO:0000313" key="1">
    <source>
        <dbReference type="EMBL" id="GEL24051.1"/>
    </source>
</evidence>
<keyword evidence="2" id="KW-1185">Reference proteome</keyword>
<organism evidence="1 2">
    <name type="scientific">Pseudonocardia sulfidoxydans NBRC 16205</name>
    <dbReference type="NCBI Taxonomy" id="1223511"/>
    <lineage>
        <taxon>Bacteria</taxon>
        <taxon>Bacillati</taxon>
        <taxon>Actinomycetota</taxon>
        <taxon>Actinomycetes</taxon>
        <taxon>Pseudonocardiales</taxon>
        <taxon>Pseudonocardiaceae</taxon>
        <taxon>Pseudonocardia</taxon>
    </lineage>
</organism>
<gene>
    <name evidence="1" type="ORF">PSU4_30050</name>
</gene>
<dbReference type="RefSeq" id="WP_186816960.1">
    <property type="nucleotide sequence ID" value="NZ_BJVJ01000028.1"/>
</dbReference>
<evidence type="ECO:0000313" key="2">
    <source>
        <dbReference type="Proteomes" id="UP000321685"/>
    </source>
</evidence>
<dbReference type="AlphaFoldDB" id="A0A511DGZ1"/>
<reference evidence="1 2" key="1">
    <citation type="submission" date="2019-07" db="EMBL/GenBank/DDBJ databases">
        <title>Whole genome shotgun sequence of Pseudonocardia sulfidoxydans NBRC 16205.</title>
        <authorList>
            <person name="Hosoyama A."/>
            <person name="Uohara A."/>
            <person name="Ohji S."/>
            <person name="Ichikawa N."/>
        </authorList>
    </citation>
    <scope>NUCLEOTIDE SEQUENCE [LARGE SCALE GENOMIC DNA]</scope>
    <source>
        <strain evidence="1 2">NBRC 16205</strain>
    </source>
</reference>
<dbReference type="EMBL" id="BJVJ01000028">
    <property type="protein sequence ID" value="GEL24051.1"/>
    <property type="molecule type" value="Genomic_DNA"/>
</dbReference>